<keyword evidence="5 9" id="KW-0560">Oxidoreductase</keyword>
<feature type="binding site" description="axial binding residue" evidence="8">
    <location>
        <position position="390"/>
    </location>
    <ligand>
        <name>heme</name>
        <dbReference type="ChEBI" id="CHEBI:30413"/>
    </ligand>
    <ligandPart>
        <name>Fe</name>
        <dbReference type="ChEBI" id="CHEBI:18248"/>
    </ligandPart>
</feature>
<comment type="cofactor">
    <cofactor evidence="1 8">
        <name>heme</name>
        <dbReference type="ChEBI" id="CHEBI:30413"/>
    </cofactor>
</comment>
<keyword evidence="6 8" id="KW-0408">Iron</keyword>
<dbReference type="SUPFAM" id="SSF48264">
    <property type="entry name" value="Cytochrome P450"/>
    <property type="match status" value="1"/>
</dbReference>
<evidence type="ECO:0000313" key="11">
    <source>
        <dbReference type="Proteomes" id="UP000319160"/>
    </source>
</evidence>
<evidence type="ECO:0000256" key="4">
    <source>
        <dbReference type="ARBA" id="ARBA00022723"/>
    </source>
</evidence>
<name>A0A553HIN3_9PEZI</name>
<evidence type="ECO:0000256" key="3">
    <source>
        <dbReference type="ARBA" id="ARBA00022617"/>
    </source>
</evidence>
<keyword evidence="11" id="KW-1185">Reference proteome</keyword>
<keyword evidence="4 8" id="KW-0479">Metal-binding</keyword>
<gene>
    <name evidence="10" type="ORF">FHL15_011302</name>
</gene>
<dbReference type="PANTHER" id="PTHR46206">
    <property type="entry name" value="CYTOCHROME P450"/>
    <property type="match status" value="1"/>
</dbReference>
<protein>
    <recommendedName>
        <fullName evidence="12">Cytochrome P450</fullName>
    </recommendedName>
</protein>
<dbReference type="PANTHER" id="PTHR46206:SF1">
    <property type="entry name" value="P450, PUTATIVE (EUROFUNG)-RELATED"/>
    <property type="match status" value="1"/>
</dbReference>
<dbReference type="GO" id="GO:0005506">
    <property type="term" value="F:iron ion binding"/>
    <property type="evidence" value="ECO:0007669"/>
    <property type="project" value="InterPro"/>
</dbReference>
<comment type="caution">
    <text evidence="10">The sequence shown here is derived from an EMBL/GenBank/DDBJ whole genome shotgun (WGS) entry which is preliminary data.</text>
</comment>
<dbReference type="CDD" id="cd11041">
    <property type="entry name" value="CYP503A1-like"/>
    <property type="match status" value="1"/>
</dbReference>
<dbReference type="InterPro" id="IPR036396">
    <property type="entry name" value="Cyt_P450_sf"/>
</dbReference>
<dbReference type="GO" id="GO:0020037">
    <property type="term" value="F:heme binding"/>
    <property type="evidence" value="ECO:0007669"/>
    <property type="project" value="InterPro"/>
</dbReference>
<proteinExistence type="inferred from homology"/>
<reference evidence="11" key="1">
    <citation type="submission" date="2019-06" db="EMBL/GenBank/DDBJ databases">
        <title>Draft genome sequence of the griseofulvin-producing fungus Xylaria cubensis strain G536.</title>
        <authorList>
            <person name="Mead M.E."/>
            <person name="Raja H.A."/>
            <person name="Steenwyk J.L."/>
            <person name="Knowles S.L."/>
            <person name="Oberlies N.H."/>
            <person name="Rokas A."/>
        </authorList>
    </citation>
    <scope>NUCLEOTIDE SEQUENCE [LARGE SCALE GENOMIC DNA]</scope>
    <source>
        <strain evidence="11">G536</strain>
    </source>
</reference>
<dbReference type="Gene3D" id="1.10.630.10">
    <property type="entry name" value="Cytochrome P450"/>
    <property type="match status" value="1"/>
</dbReference>
<evidence type="ECO:0000313" key="10">
    <source>
        <dbReference type="EMBL" id="TRX87809.1"/>
    </source>
</evidence>
<dbReference type="OrthoDB" id="1844152at2759"/>
<evidence type="ECO:0000256" key="1">
    <source>
        <dbReference type="ARBA" id="ARBA00001971"/>
    </source>
</evidence>
<dbReference type="STRING" id="2512241.A0A553HIN3"/>
<evidence type="ECO:0000256" key="6">
    <source>
        <dbReference type="ARBA" id="ARBA00023004"/>
    </source>
</evidence>
<evidence type="ECO:0000256" key="8">
    <source>
        <dbReference type="PIRSR" id="PIRSR602403-1"/>
    </source>
</evidence>
<evidence type="ECO:0000256" key="5">
    <source>
        <dbReference type="ARBA" id="ARBA00023002"/>
    </source>
</evidence>
<dbReference type="InterPro" id="IPR017972">
    <property type="entry name" value="Cyt_P450_CS"/>
</dbReference>
<dbReference type="Pfam" id="PF00067">
    <property type="entry name" value="p450"/>
    <property type="match status" value="1"/>
</dbReference>
<evidence type="ECO:0000256" key="7">
    <source>
        <dbReference type="ARBA" id="ARBA00023033"/>
    </source>
</evidence>
<dbReference type="GO" id="GO:0004497">
    <property type="term" value="F:monooxygenase activity"/>
    <property type="evidence" value="ECO:0007669"/>
    <property type="project" value="UniProtKB-KW"/>
</dbReference>
<keyword evidence="3 8" id="KW-0349">Heme</keyword>
<dbReference type="PROSITE" id="PS00086">
    <property type="entry name" value="CYTOCHROME_P450"/>
    <property type="match status" value="1"/>
</dbReference>
<sequence length="451" mass="51123">MLRSVVSTQQWVFEGYVKYSKRNTYFTIPILDRVRMMIIPQSQLRVIYGLPETVLDAVNTNATLIQSPWTIWDHKVAPNDNNILANTIRNRITKNLAVLTPQIAVELERGFRREWGHSIGQWKTIHAWDSSMNLIAGAANSAFYGLPLSTITLPEIQKRLHDAARRRDGSNYLEAPCKNPSDQEDALQWCIEESYATGDPDHLDPMRIALRLVYLNDISTHSTSFTAANVILDLASSDPSLGYIKALREESARVLKEADGSWTRQAVSELKLIDSTIRESMRMSPFNSIGVPRTVIEPHGITVQQGNSTMKLPQGTIIGVPVAPIQYDEKFYPNAKEFHPFRFAPDAMLHRDISSLHNISENPKGSVTREKASVMIDESFLHFGFGKHACPGRFFAMNEVKIFVAHMVLHYDIEHLVEGRPKLKPILWLNAPIMGNFNVRVRKRDPVELRS</sequence>
<dbReference type="GO" id="GO:0016705">
    <property type="term" value="F:oxidoreductase activity, acting on paired donors, with incorporation or reduction of molecular oxygen"/>
    <property type="evidence" value="ECO:0007669"/>
    <property type="project" value="InterPro"/>
</dbReference>
<accession>A0A553HIN3</accession>
<dbReference type="PRINTS" id="PR00465">
    <property type="entry name" value="EP450IV"/>
</dbReference>
<evidence type="ECO:0008006" key="12">
    <source>
        <dbReference type="Google" id="ProtNLM"/>
    </source>
</evidence>
<dbReference type="InterPro" id="IPR001128">
    <property type="entry name" value="Cyt_P450"/>
</dbReference>
<dbReference type="Proteomes" id="UP000319160">
    <property type="component" value="Unassembled WGS sequence"/>
</dbReference>
<evidence type="ECO:0000256" key="2">
    <source>
        <dbReference type="ARBA" id="ARBA00010617"/>
    </source>
</evidence>
<dbReference type="AlphaFoldDB" id="A0A553HIN3"/>
<comment type="similarity">
    <text evidence="2 9">Belongs to the cytochrome P450 family.</text>
</comment>
<keyword evidence="7 9" id="KW-0503">Monooxygenase</keyword>
<dbReference type="InterPro" id="IPR002403">
    <property type="entry name" value="Cyt_P450_E_grp-IV"/>
</dbReference>
<evidence type="ECO:0000256" key="9">
    <source>
        <dbReference type="RuleBase" id="RU000461"/>
    </source>
</evidence>
<organism evidence="10 11">
    <name type="scientific">Xylaria flabelliformis</name>
    <dbReference type="NCBI Taxonomy" id="2512241"/>
    <lineage>
        <taxon>Eukaryota</taxon>
        <taxon>Fungi</taxon>
        <taxon>Dikarya</taxon>
        <taxon>Ascomycota</taxon>
        <taxon>Pezizomycotina</taxon>
        <taxon>Sordariomycetes</taxon>
        <taxon>Xylariomycetidae</taxon>
        <taxon>Xylariales</taxon>
        <taxon>Xylariaceae</taxon>
        <taxon>Xylaria</taxon>
    </lineage>
</organism>
<dbReference type="EMBL" id="VFLP01000119">
    <property type="protein sequence ID" value="TRX87809.1"/>
    <property type="molecule type" value="Genomic_DNA"/>
</dbReference>